<organism evidence="2 3">
    <name type="scientific">Desulfonema magnum</name>
    <dbReference type="NCBI Taxonomy" id="45655"/>
    <lineage>
        <taxon>Bacteria</taxon>
        <taxon>Pseudomonadati</taxon>
        <taxon>Thermodesulfobacteriota</taxon>
        <taxon>Desulfobacteria</taxon>
        <taxon>Desulfobacterales</taxon>
        <taxon>Desulfococcaceae</taxon>
        <taxon>Desulfonema</taxon>
    </lineage>
</organism>
<dbReference type="Proteomes" id="UP000663722">
    <property type="component" value="Chromosome"/>
</dbReference>
<dbReference type="AlphaFoldDB" id="A0A975GRY6"/>
<dbReference type="EMBL" id="CP061800">
    <property type="protein sequence ID" value="QTA91425.1"/>
    <property type="molecule type" value="Genomic_DNA"/>
</dbReference>
<dbReference type="KEGG" id="dmm:dnm_074920"/>
<protein>
    <submittedName>
        <fullName evidence="2">Uncharacterized protein</fullName>
    </submittedName>
</protein>
<evidence type="ECO:0000313" key="3">
    <source>
        <dbReference type="Proteomes" id="UP000663722"/>
    </source>
</evidence>
<sequence length="201" mass="22899">MKFLLPIFLLLCVTVAAESPKWNLTQTDRSASGKLVAEHYVNDSIFYTEIFIRPSKGNVKPVFLVGYDRSAAVSFSPDDKWIALNDHAGSNESHVRVFKRGQGVKFIEQKKVNITKEAWRFLALQHGRKHPPDFDHSYVYMGEEWLSSREILLALFGYSDSNGFRSVDPYWFCVYNVYTGKFAPAPGDMNRNSAVSFTDDP</sequence>
<evidence type="ECO:0000256" key="1">
    <source>
        <dbReference type="SAM" id="SignalP"/>
    </source>
</evidence>
<feature type="signal peptide" evidence="1">
    <location>
        <begin position="1"/>
        <end position="17"/>
    </location>
</feature>
<dbReference type="RefSeq" id="WP_207679211.1">
    <property type="nucleotide sequence ID" value="NZ_CP061800.1"/>
</dbReference>
<keyword evidence="1" id="KW-0732">Signal</keyword>
<proteinExistence type="predicted"/>
<gene>
    <name evidence="2" type="ORF">dnm_074920</name>
</gene>
<evidence type="ECO:0000313" key="2">
    <source>
        <dbReference type="EMBL" id="QTA91425.1"/>
    </source>
</evidence>
<accession>A0A975GRY6</accession>
<name>A0A975GRY6_9BACT</name>
<reference evidence="2" key="1">
    <citation type="journal article" date="2021" name="Microb. Physiol.">
        <title>Proteogenomic Insights into the Physiology of Marine, Sulfate-Reducing, Filamentous Desulfonema limicola and Desulfonema magnum.</title>
        <authorList>
            <person name="Schnaars V."/>
            <person name="Wohlbrand L."/>
            <person name="Scheve S."/>
            <person name="Hinrichs C."/>
            <person name="Reinhardt R."/>
            <person name="Rabus R."/>
        </authorList>
    </citation>
    <scope>NUCLEOTIDE SEQUENCE</scope>
    <source>
        <strain evidence="2">4be13</strain>
    </source>
</reference>
<feature type="chain" id="PRO_5036712986" evidence="1">
    <location>
        <begin position="18"/>
        <end position="201"/>
    </location>
</feature>
<keyword evidence="3" id="KW-1185">Reference proteome</keyword>